<dbReference type="InterPro" id="IPR016491">
    <property type="entry name" value="Septin"/>
</dbReference>
<sequence>MSTTDVSANGIGIANLPNQRHKIVAKRGAHFTVMVVGESGLGKTTLINTLFSTELSQPKNYRQRFSKQLDKTTEVDIIKAELEEKAFKVKLTVIDTPGFGDYVNNRDSWGPIVEFVDDQHEMFMRQEQQPQREEKADLRVHACLYFVRPTGHTLKPLDIEIMKRLGTRVNLIPVVAKADTLTPEDLAIFKQRIQEVIVAQGIKIYQPPIEEDDPASAEHARTLTAAMPFSIIGSTQDVTTRDGRVVKGREYLWGVAEVDNEDHCDFRKLRSLLIRTHMLDLISTTEDAHYENYRQSQMETRKFGEAKVKKLDNPKFKEEEEMLRKRFTEQVKLEESRFRQWEQHLIAERDRLNKDLETAHGSIKALEAELDQLAAYQRSGSQNRR</sequence>
<dbReference type="EMBL" id="LN483142">
    <property type="protein sequence ID" value="CED83071.1"/>
    <property type="molecule type" value="Genomic_DNA"/>
</dbReference>
<protein>
    <submittedName>
        <fullName evidence="5">Probable cdc12-septin</fullName>
    </submittedName>
</protein>
<reference evidence="5" key="1">
    <citation type="submission" date="2014-08" db="EMBL/GenBank/DDBJ databases">
        <authorList>
            <person name="Sharma Rahul"/>
            <person name="Thines Marco"/>
        </authorList>
    </citation>
    <scope>NUCLEOTIDE SEQUENCE</scope>
</reference>
<dbReference type="InterPro" id="IPR030379">
    <property type="entry name" value="G_SEPTIN_dom"/>
</dbReference>
<evidence type="ECO:0000313" key="5">
    <source>
        <dbReference type="EMBL" id="CED83071.1"/>
    </source>
</evidence>
<evidence type="ECO:0000259" key="4">
    <source>
        <dbReference type="PROSITE" id="PS51719"/>
    </source>
</evidence>
<dbReference type="Gene3D" id="3.40.50.300">
    <property type="entry name" value="P-loop containing nucleotide triphosphate hydrolases"/>
    <property type="match status" value="1"/>
</dbReference>
<organism evidence="5">
    <name type="scientific">Phaffia rhodozyma</name>
    <name type="common">Yeast</name>
    <name type="synonym">Xanthophyllomyces dendrorhous</name>
    <dbReference type="NCBI Taxonomy" id="264483"/>
    <lineage>
        <taxon>Eukaryota</taxon>
        <taxon>Fungi</taxon>
        <taxon>Dikarya</taxon>
        <taxon>Basidiomycota</taxon>
        <taxon>Agaricomycotina</taxon>
        <taxon>Tremellomycetes</taxon>
        <taxon>Cystofilobasidiales</taxon>
        <taxon>Mrakiaceae</taxon>
        <taxon>Phaffia</taxon>
    </lineage>
</organism>
<name>A0A0F7SNR8_PHARH</name>
<dbReference type="CDD" id="cd01850">
    <property type="entry name" value="CDC_Septin"/>
    <property type="match status" value="1"/>
</dbReference>
<accession>A0A0F7SNR8</accession>
<dbReference type="GO" id="GO:0005938">
    <property type="term" value="C:cell cortex"/>
    <property type="evidence" value="ECO:0007669"/>
    <property type="project" value="UniProtKB-ARBA"/>
</dbReference>
<evidence type="ECO:0000256" key="3">
    <source>
        <dbReference type="RuleBase" id="RU004560"/>
    </source>
</evidence>
<feature type="domain" description="Septin-type G" evidence="4">
    <location>
        <begin position="27"/>
        <end position="300"/>
    </location>
</feature>
<dbReference type="InterPro" id="IPR027417">
    <property type="entry name" value="P-loop_NTPase"/>
</dbReference>
<evidence type="ECO:0000256" key="2">
    <source>
        <dbReference type="ARBA" id="ARBA00023134"/>
    </source>
</evidence>
<dbReference type="PROSITE" id="PS51719">
    <property type="entry name" value="G_SEPTIN"/>
    <property type="match status" value="1"/>
</dbReference>
<keyword evidence="2 3" id="KW-0342">GTP-binding</keyword>
<dbReference type="SUPFAM" id="SSF52540">
    <property type="entry name" value="P-loop containing nucleoside triphosphate hydrolases"/>
    <property type="match status" value="1"/>
</dbReference>
<dbReference type="FunFam" id="3.40.50.300:FF:000238">
    <property type="entry name" value="Cell division control 12"/>
    <property type="match status" value="1"/>
</dbReference>
<comment type="similarity">
    <text evidence="3">Belongs to the TRAFAC class TrmE-Era-EngA-EngB-Septin-like GTPase superfamily. Septin GTPase family.</text>
</comment>
<keyword evidence="1 3" id="KW-0547">Nucleotide-binding</keyword>
<dbReference type="GO" id="GO:0005525">
    <property type="term" value="F:GTP binding"/>
    <property type="evidence" value="ECO:0007669"/>
    <property type="project" value="UniProtKB-KW"/>
</dbReference>
<proteinExistence type="inferred from homology"/>
<dbReference type="Pfam" id="PF00735">
    <property type="entry name" value="Septin"/>
    <property type="match status" value="1"/>
</dbReference>
<dbReference type="PIRSF" id="PIRSF006698">
    <property type="entry name" value="Septin"/>
    <property type="match status" value="1"/>
</dbReference>
<dbReference type="PANTHER" id="PTHR18884">
    <property type="entry name" value="SEPTIN"/>
    <property type="match status" value="1"/>
</dbReference>
<dbReference type="GO" id="GO:0032156">
    <property type="term" value="C:septin cytoskeleton"/>
    <property type="evidence" value="ECO:0007669"/>
    <property type="project" value="UniProtKB-ARBA"/>
</dbReference>
<dbReference type="AlphaFoldDB" id="A0A0F7SNR8"/>
<evidence type="ECO:0000256" key="1">
    <source>
        <dbReference type="ARBA" id="ARBA00022741"/>
    </source>
</evidence>